<dbReference type="RefSeq" id="WP_115812609.1">
    <property type="nucleotide sequence ID" value="NZ_QREI01000010.1"/>
</dbReference>
<dbReference type="Proteomes" id="UP000256919">
    <property type="component" value="Unassembled WGS sequence"/>
</dbReference>
<keyword evidence="5" id="KW-1185">Reference proteome</keyword>
<organism evidence="4 5">
    <name type="scientific">Winogradskyella pacifica</name>
    <dbReference type="NCBI Taxonomy" id="664642"/>
    <lineage>
        <taxon>Bacteria</taxon>
        <taxon>Pseudomonadati</taxon>
        <taxon>Bacteroidota</taxon>
        <taxon>Flavobacteriia</taxon>
        <taxon>Flavobacteriales</taxon>
        <taxon>Flavobacteriaceae</taxon>
        <taxon>Winogradskyella</taxon>
    </lineage>
</organism>
<dbReference type="Gene3D" id="3.40.50.2000">
    <property type="entry name" value="Glycogen Phosphorylase B"/>
    <property type="match status" value="2"/>
</dbReference>
<evidence type="ECO:0000259" key="2">
    <source>
        <dbReference type="Pfam" id="PF00534"/>
    </source>
</evidence>
<dbReference type="PANTHER" id="PTHR45947">
    <property type="entry name" value="SULFOQUINOVOSYL TRANSFERASE SQD2"/>
    <property type="match status" value="1"/>
</dbReference>
<dbReference type="InterPro" id="IPR028098">
    <property type="entry name" value="Glyco_trans_4-like_N"/>
</dbReference>
<dbReference type="Pfam" id="PF00534">
    <property type="entry name" value="Glycos_transf_1"/>
    <property type="match status" value="1"/>
</dbReference>
<feature type="transmembrane region" description="Helical" evidence="1">
    <location>
        <begin position="77"/>
        <end position="95"/>
    </location>
</feature>
<gene>
    <name evidence="4" type="ORF">DFQ09_110107</name>
</gene>
<accession>A0A3D9LPJ6</accession>
<comment type="caution">
    <text evidence="4">The sequence shown here is derived from an EMBL/GenBank/DDBJ whole genome shotgun (WGS) entry which is preliminary data.</text>
</comment>
<evidence type="ECO:0000313" key="5">
    <source>
        <dbReference type="Proteomes" id="UP000256919"/>
    </source>
</evidence>
<keyword evidence="1" id="KW-0812">Transmembrane</keyword>
<dbReference type="Pfam" id="PF13439">
    <property type="entry name" value="Glyco_transf_4"/>
    <property type="match status" value="1"/>
</dbReference>
<sequence>MKIVYLARYLPAEGSTTHMYSVAENLIERGHSVYILSGGHGDNPSALTLFEKVKSSGVKFIKLPFPIYNKINFRTKLYQLFSYIFSIPFALFYLFKLKPDVIHAHYPVTTYLAAIYRFLTGKKFIVTHHNMKIPKHMFNRKGDYVIAISRELEINLVSDYNYKKSEVKLIFNGVKDHKYTLDKDSVLNLKRINNIPIDRVIFGFVGRISHRKGVDILIAAIDRCKHLKIHLIIVGDGKIDWLKNLIDAKKLSNLVTLIPFRDPRDIYNMIDVLILPSRMEGFPLVPLEAMMMRKPVIRSNIEGAKDQINEGENGFLFESENVVQLAAIIETIVSHPNTLKALGENAYKQAVNHFSEDIMVNKMLKVYSLTL</sequence>
<keyword evidence="1" id="KW-1133">Transmembrane helix</keyword>
<dbReference type="EMBL" id="QREI01000010">
    <property type="protein sequence ID" value="REE07913.1"/>
    <property type="molecule type" value="Genomic_DNA"/>
</dbReference>
<keyword evidence="4" id="KW-0808">Transferase</keyword>
<name>A0A3D9LPJ6_9FLAO</name>
<reference evidence="4 5" key="1">
    <citation type="submission" date="2018-07" db="EMBL/GenBank/DDBJ databases">
        <title>Genomic Encyclopedia of Type Strains, Phase III (KMG-III): the genomes of soil and plant-associated and newly described type strains.</title>
        <authorList>
            <person name="Whitman W."/>
        </authorList>
    </citation>
    <scope>NUCLEOTIDE SEQUENCE [LARGE SCALE GENOMIC DNA]</scope>
    <source>
        <strain evidence="4 5">CECT 7948</strain>
    </source>
</reference>
<dbReference type="PANTHER" id="PTHR45947:SF3">
    <property type="entry name" value="SULFOQUINOVOSYL TRANSFERASE SQD2"/>
    <property type="match status" value="1"/>
</dbReference>
<dbReference type="InterPro" id="IPR001296">
    <property type="entry name" value="Glyco_trans_1"/>
</dbReference>
<feature type="domain" description="Glycosyltransferase subfamily 4-like N-terminal" evidence="3">
    <location>
        <begin position="14"/>
        <end position="175"/>
    </location>
</feature>
<dbReference type="OrthoDB" id="7560678at2"/>
<protein>
    <submittedName>
        <fullName evidence="4">Glycosyltransferase involved in cell wall biosynthesis</fullName>
    </submittedName>
</protein>
<keyword evidence="1" id="KW-0472">Membrane</keyword>
<evidence type="ECO:0000259" key="3">
    <source>
        <dbReference type="Pfam" id="PF13439"/>
    </source>
</evidence>
<proteinExistence type="predicted"/>
<evidence type="ECO:0000256" key="1">
    <source>
        <dbReference type="SAM" id="Phobius"/>
    </source>
</evidence>
<evidence type="ECO:0000313" key="4">
    <source>
        <dbReference type="EMBL" id="REE07913.1"/>
    </source>
</evidence>
<dbReference type="CDD" id="cd03801">
    <property type="entry name" value="GT4_PimA-like"/>
    <property type="match status" value="1"/>
</dbReference>
<dbReference type="SUPFAM" id="SSF53756">
    <property type="entry name" value="UDP-Glycosyltransferase/glycogen phosphorylase"/>
    <property type="match status" value="1"/>
</dbReference>
<dbReference type="GO" id="GO:0016757">
    <property type="term" value="F:glycosyltransferase activity"/>
    <property type="evidence" value="ECO:0007669"/>
    <property type="project" value="InterPro"/>
</dbReference>
<dbReference type="AlphaFoldDB" id="A0A3D9LPJ6"/>
<feature type="domain" description="Glycosyl transferase family 1" evidence="2">
    <location>
        <begin position="189"/>
        <end position="349"/>
    </location>
</feature>
<dbReference type="InterPro" id="IPR050194">
    <property type="entry name" value="Glycosyltransferase_grp1"/>
</dbReference>